<dbReference type="Gene3D" id="4.10.240.10">
    <property type="entry name" value="Zn(2)-C6 fungal-type DNA-binding domain"/>
    <property type="match status" value="1"/>
</dbReference>
<keyword evidence="5" id="KW-0804">Transcription</keyword>
<keyword evidence="4" id="KW-0238">DNA-binding</keyword>
<keyword evidence="6" id="KW-0539">Nucleus</keyword>
<dbReference type="GO" id="GO:0000976">
    <property type="term" value="F:transcription cis-regulatory region binding"/>
    <property type="evidence" value="ECO:0007669"/>
    <property type="project" value="TreeGrafter"/>
</dbReference>
<dbReference type="SMART" id="SM00906">
    <property type="entry name" value="Fungal_trans"/>
    <property type="match status" value="1"/>
</dbReference>
<dbReference type="SUPFAM" id="SSF57701">
    <property type="entry name" value="Zn2/Cys6 DNA-binding domain"/>
    <property type="match status" value="1"/>
</dbReference>
<organism evidence="9 10">
    <name type="scientific">Schizopora paradoxa</name>
    <dbReference type="NCBI Taxonomy" id="27342"/>
    <lineage>
        <taxon>Eukaryota</taxon>
        <taxon>Fungi</taxon>
        <taxon>Dikarya</taxon>
        <taxon>Basidiomycota</taxon>
        <taxon>Agaricomycotina</taxon>
        <taxon>Agaricomycetes</taxon>
        <taxon>Hymenochaetales</taxon>
        <taxon>Schizoporaceae</taxon>
        <taxon>Schizopora</taxon>
    </lineage>
</organism>
<dbReference type="OrthoDB" id="3163292at2759"/>
<comment type="subcellular location">
    <subcellularLocation>
        <location evidence="1">Nucleus</location>
    </subcellularLocation>
</comment>
<dbReference type="InterPro" id="IPR007219">
    <property type="entry name" value="XnlR_reg_dom"/>
</dbReference>
<dbReference type="InterPro" id="IPR001138">
    <property type="entry name" value="Zn2Cys6_DnaBD"/>
</dbReference>
<evidence type="ECO:0000256" key="7">
    <source>
        <dbReference type="SAM" id="MobiDB-lite"/>
    </source>
</evidence>
<evidence type="ECO:0000256" key="2">
    <source>
        <dbReference type="ARBA" id="ARBA00022723"/>
    </source>
</evidence>
<dbReference type="Pfam" id="PF00172">
    <property type="entry name" value="Zn_clus"/>
    <property type="match status" value="1"/>
</dbReference>
<keyword evidence="10" id="KW-1185">Reference proteome</keyword>
<reference evidence="9 10" key="1">
    <citation type="submission" date="2015-04" db="EMBL/GenBank/DDBJ databases">
        <title>Complete genome sequence of Schizopora paradoxa KUC8140, a cosmopolitan wood degrader in East Asia.</title>
        <authorList>
            <consortium name="DOE Joint Genome Institute"/>
            <person name="Min B."/>
            <person name="Park H."/>
            <person name="Jang Y."/>
            <person name="Kim J.-J."/>
            <person name="Kim K.H."/>
            <person name="Pangilinan J."/>
            <person name="Lipzen A."/>
            <person name="Riley R."/>
            <person name="Grigoriev I.V."/>
            <person name="Spatafora J.W."/>
            <person name="Choi I.-G."/>
        </authorList>
    </citation>
    <scope>NUCLEOTIDE SEQUENCE [LARGE SCALE GENOMIC DNA]</scope>
    <source>
        <strain evidence="9 10">KUC8140</strain>
    </source>
</reference>
<dbReference type="PROSITE" id="PS50048">
    <property type="entry name" value="ZN2_CY6_FUNGAL_2"/>
    <property type="match status" value="1"/>
</dbReference>
<gene>
    <name evidence="9" type="ORF">SCHPADRAFT_850318</name>
</gene>
<evidence type="ECO:0000256" key="3">
    <source>
        <dbReference type="ARBA" id="ARBA00023015"/>
    </source>
</evidence>
<feature type="compositionally biased region" description="Polar residues" evidence="7">
    <location>
        <begin position="676"/>
        <end position="697"/>
    </location>
</feature>
<dbReference type="GO" id="GO:0008270">
    <property type="term" value="F:zinc ion binding"/>
    <property type="evidence" value="ECO:0007669"/>
    <property type="project" value="InterPro"/>
</dbReference>
<dbReference type="CDD" id="cd12148">
    <property type="entry name" value="fungal_TF_MHR"/>
    <property type="match status" value="1"/>
</dbReference>
<dbReference type="InterPro" id="IPR036864">
    <property type="entry name" value="Zn2-C6_fun-type_DNA-bd_sf"/>
</dbReference>
<evidence type="ECO:0000313" key="9">
    <source>
        <dbReference type="EMBL" id="KLO14859.1"/>
    </source>
</evidence>
<dbReference type="Proteomes" id="UP000053477">
    <property type="component" value="Unassembled WGS sequence"/>
</dbReference>
<feature type="region of interest" description="Disordered" evidence="7">
    <location>
        <begin position="123"/>
        <end position="169"/>
    </location>
</feature>
<protein>
    <recommendedName>
        <fullName evidence="8">Zn(2)-C6 fungal-type domain-containing protein</fullName>
    </recommendedName>
</protein>
<dbReference type="InParanoid" id="A0A0H2RSM0"/>
<feature type="compositionally biased region" description="Acidic residues" evidence="7">
    <location>
        <begin position="158"/>
        <end position="169"/>
    </location>
</feature>
<dbReference type="SMART" id="SM00066">
    <property type="entry name" value="GAL4"/>
    <property type="match status" value="1"/>
</dbReference>
<sequence>MDANAPSVPSPSESPKPASQKTPVVRGARACTVCRAAKMKCIGAEDGQQPCQRCKRSNTECVFEKHRRGRKPGSKLSEASKMLRRLEKGLNNAKMKSQATLPLTEAHLDGLNQAHVGLGQLGSVDGRQYRDSDMRSPIYNGPQPDRTYQGHASGSTSLDDDNDDGEPVEEGMYPARLIKKERQRNSFFGTVLGPSAAGRAPENGSSSVASALDRPPSYSIDTPSPLYTIPPANAPLDDPVKRGLMDEATAENIFDMVLIRLNPFINLFDPELHTASYVRKKCPFLYTTLLMAGSKFFKPQVYPEIRQLAEQHAVRVFAELRKSVEIVQAFMCLTYWKEPTDDGRTWTYIGFACRMAVELGLNRYTSRPNPHESNLQRLERRNRERTYLVLFVHDRSLSMQTGRLWMLPEDDLVIESEGWHEQVPQGSIRPEDVILAAFVSLRQIAVETTKMFELQKNSSGTAQQDNFDFLLNACNLKLASWAAQWTQEMKRAHGESFHHSFLEFFQLYVGLFLNSFGIHAYLIGSNGPPPSLQALGTCYANASRCLEIIVKEFARVQMLQYSQESITVMTAYCAVMLLRLLRKSNKTDSTVFSLILNAAEAYKEAGAMMSSSSSCIFHARFLKALVEREVARARHHGTRDVADGPAIDPALQDITMTPASSSGPTTYPLPTPGPESISSGPTSPHNQAHPSPPSGQMSEYYFQQQGYGGHAGQQQHVLANAQGEKSMVEAQQMYNGGVGNPAQQQADHFYYHNMCRELGVSEGADLMGYNMMYFRERGVGGVA</sequence>
<accession>A0A0H2RSM0</accession>
<dbReference type="GO" id="GO:0005634">
    <property type="term" value="C:nucleus"/>
    <property type="evidence" value="ECO:0007669"/>
    <property type="project" value="UniProtKB-SubCell"/>
</dbReference>
<dbReference type="PANTHER" id="PTHR31845:SF19">
    <property type="entry name" value="TRANSCRIPTION FACTOR DOMAIN-CONTAINING PROTEIN"/>
    <property type="match status" value="1"/>
</dbReference>
<evidence type="ECO:0000256" key="1">
    <source>
        <dbReference type="ARBA" id="ARBA00004123"/>
    </source>
</evidence>
<name>A0A0H2RSM0_9AGAM</name>
<keyword evidence="2" id="KW-0479">Metal-binding</keyword>
<evidence type="ECO:0000256" key="6">
    <source>
        <dbReference type="ARBA" id="ARBA00023242"/>
    </source>
</evidence>
<evidence type="ECO:0000256" key="5">
    <source>
        <dbReference type="ARBA" id="ARBA00023163"/>
    </source>
</evidence>
<keyword evidence="3" id="KW-0805">Transcription regulation</keyword>
<dbReference type="Pfam" id="PF04082">
    <property type="entry name" value="Fungal_trans"/>
    <property type="match status" value="1"/>
</dbReference>
<feature type="region of interest" description="Disordered" evidence="7">
    <location>
        <begin position="193"/>
        <end position="216"/>
    </location>
</feature>
<evidence type="ECO:0000259" key="8">
    <source>
        <dbReference type="PROSITE" id="PS50048"/>
    </source>
</evidence>
<feature type="region of interest" description="Disordered" evidence="7">
    <location>
        <begin position="1"/>
        <end position="26"/>
    </location>
</feature>
<evidence type="ECO:0000256" key="4">
    <source>
        <dbReference type="ARBA" id="ARBA00023125"/>
    </source>
</evidence>
<evidence type="ECO:0000313" key="10">
    <source>
        <dbReference type="Proteomes" id="UP000053477"/>
    </source>
</evidence>
<dbReference type="AlphaFoldDB" id="A0A0H2RSM0"/>
<dbReference type="STRING" id="27342.A0A0H2RSM0"/>
<dbReference type="EMBL" id="KQ085937">
    <property type="protein sequence ID" value="KLO14859.1"/>
    <property type="molecule type" value="Genomic_DNA"/>
</dbReference>
<dbReference type="CDD" id="cd00067">
    <property type="entry name" value="GAL4"/>
    <property type="match status" value="1"/>
</dbReference>
<dbReference type="GO" id="GO:0006351">
    <property type="term" value="P:DNA-templated transcription"/>
    <property type="evidence" value="ECO:0007669"/>
    <property type="project" value="InterPro"/>
</dbReference>
<feature type="region of interest" description="Disordered" evidence="7">
    <location>
        <begin position="654"/>
        <end position="699"/>
    </location>
</feature>
<dbReference type="PANTHER" id="PTHR31845">
    <property type="entry name" value="FINGER DOMAIN PROTEIN, PUTATIVE-RELATED"/>
    <property type="match status" value="1"/>
</dbReference>
<feature type="domain" description="Zn(2)-C6 fungal-type" evidence="8">
    <location>
        <begin position="30"/>
        <end position="63"/>
    </location>
</feature>
<dbReference type="InterPro" id="IPR051089">
    <property type="entry name" value="prtT"/>
</dbReference>
<dbReference type="PROSITE" id="PS00463">
    <property type="entry name" value="ZN2_CY6_FUNGAL_1"/>
    <property type="match status" value="1"/>
</dbReference>
<proteinExistence type="predicted"/>
<dbReference type="GO" id="GO:0000981">
    <property type="term" value="F:DNA-binding transcription factor activity, RNA polymerase II-specific"/>
    <property type="evidence" value="ECO:0007669"/>
    <property type="project" value="InterPro"/>
</dbReference>